<dbReference type="EMBL" id="JANQDH010000119">
    <property type="protein sequence ID" value="MDH6062171.1"/>
    <property type="molecule type" value="Genomic_DNA"/>
</dbReference>
<evidence type="ECO:0000313" key="1">
    <source>
        <dbReference type="EMBL" id="MDH6062171.1"/>
    </source>
</evidence>
<proteinExistence type="predicted"/>
<sequence length="69" mass="7907">MELIAFDFCSPIDYLQVYGAVSIGNIWQFVILERELKQITQNLNLYCVPTDVDILMKVLVGMVKDLPTK</sequence>
<dbReference type="RefSeq" id="WP_280656112.1">
    <property type="nucleotide sequence ID" value="NZ_JANQDH010000119.1"/>
</dbReference>
<reference evidence="1 2" key="1">
    <citation type="journal article" date="2023" name="J. Phycol.">
        <title>Chrysosporum ovalisporum is synonymous with the true-branching cyanobacterium Umezakia natans (Nostocales/Aphanizomenonaceae).</title>
        <authorList>
            <person name="McGregor G.B."/>
            <person name="Sendall B.C."/>
            <person name="Niiyama Y."/>
            <person name="Tuji A."/>
            <person name="Willis A."/>
        </authorList>
    </citation>
    <scope>NUCLEOTIDE SEQUENCE [LARGE SCALE GENOMIC DNA]</scope>
    <source>
        <strain evidence="1 2">ANA360D</strain>
    </source>
</reference>
<comment type="caution">
    <text evidence="1">The sequence shown here is derived from an EMBL/GenBank/DDBJ whole genome shotgun (WGS) entry which is preliminary data.</text>
</comment>
<dbReference type="Proteomes" id="UP001159387">
    <property type="component" value="Unassembled WGS sequence"/>
</dbReference>
<gene>
    <name evidence="1" type="ORF">NWP17_17310</name>
</gene>
<protein>
    <submittedName>
        <fullName evidence="1">Uncharacterized protein</fullName>
    </submittedName>
</protein>
<dbReference type="AlphaFoldDB" id="A0AA43KD75"/>
<evidence type="ECO:0000313" key="2">
    <source>
        <dbReference type="Proteomes" id="UP001159387"/>
    </source>
</evidence>
<name>A0AA43KD75_9CYAN</name>
<keyword evidence="2" id="KW-1185">Reference proteome</keyword>
<organism evidence="1 2">
    <name type="scientific">Chrysosporum bergii ANA360D</name>
    <dbReference type="NCBI Taxonomy" id="617107"/>
    <lineage>
        <taxon>Bacteria</taxon>
        <taxon>Bacillati</taxon>
        <taxon>Cyanobacteriota</taxon>
        <taxon>Cyanophyceae</taxon>
        <taxon>Nostocales</taxon>
        <taxon>Nodulariaceae</taxon>
        <taxon>Chrysosporum</taxon>
    </lineage>
</organism>
<accession>A0AA43KD75</accession>